<dbReference type="PANTHER" id="PTHR11496">
    <property type="entry name" value="ALCOHOL DEHYDROGENASE"/>
    <property type="match status" value="1"/>
</dbReference>
<dbReference type="Pfam" id="PF00465">
    <property type="entry name" value="Fe-ADH"/>
    <property type="match status" value="1"/>
</dbReference>
<keyword evidence="8" id="KW-1185">Reference proteome</keyword>
<keyword evidence="4" id="KW-0520">NAD</keyword>
<dbReference type="Proteomes" id="UP000464524">
    <property type="component" value="Chromosome"/>
</dbReference>
<dbReference type="InterPro" id="IPR056798">
    <property type="entry name" value="ADH_Fe_C"/>
</dbReference>
<dbReference type="Pfam" id="PF25137">
    <property type="entry name" value="ADH_Fe_C"/>
    <property type="match status" value="1"/>
</dbReference>
<dbReference type="Gene3D" id="1.20.1090.10">
    <property type="entry name" value="Dehydroquinate synthase-like - alpha domain"/>
    <property type="match status" value="1"/>
</dbReference>
<dbReference type="KEGG" id="pmes:FX988_02158"/>
<evidence type="ECO:0000259" key="5">
    <source>
        <dbReference type="Pfam" id="PF00465"/>
    </source>
</evidence>
<dbReference type="AlphaFoldDB" id="A0A857JKR3"/>
<dbReference type="PROSITE" id="PS00913">
    <property type="entry name" value="ADH_IRON_1"/>
    <property type="match status" value="1"/>
</dbReference>
<accession>A0A857JKR3</accession>
<dbReference type="InterPro" id="IPR039697">
    <property type="entry name" value="Alcohol_dehydrogenase_Fe"/>
</dbReference>
<dbReference type="FunFam" id="1.20.1090.10:FF:000001">
    <property type="entry name" value="Aldehyde-alcohol dehydrogenase"/>
    <property type="match status" value="1"/>
</dbReference>
<dbReference type="CDD" id="cd08193">
    <property type="entry name" value="HVD"/>
    <property type="match status" value="1"/>
</dbReference>
<evidence type="ECO:0000313" key="8">
    <source>
        <dbReference type="Proteomes" id="UP000464524"/>
    </source>
</evidence>
<dbReference type="Gene3D" id="3.40.50.1970">
    <property type="match status" value="1"/>
</dbReference>
<dbReference type="GO" id="GO:0050060">
    <property type="term" value="F:long-chain-alcohol dehydrogenase activity"/>
    <property type="evidence" value="ECO:0007669"/>
    <property type="project" value="UniProtKB-EC"/>
</dbReference>
<evidence type="ECO:0000313" key="7">
    <source>
        <dbReference type="EMBL" id="QHJ11922.1"/>
    </source>
</evidence>
<keyword evidence="3 7" id="KW-0560">Oxidoreductase</keyword>
<evidence type="ECO:0000256" key="2">
    <source>
        <dbReference type="ARBA" id="ARBA00007358"/>
    </source>
</evidence>
<comment type="cofactor">
    <cofactor evidence="1">
        <name>Fe cation</name>
        <dbReference type="ChEBI" id="CHEBI:24875"/>
    </cofactor>
</comment>
<proteinExistence type="inferred from homology"/>
<reference evidence="7 8" key="1">
    <citation type="submission" date="2019-12" db="EMBL/GenBank/DDBJ databases">
        <title>Genome sequencing and assembly of endphytes of Porphyra tenera.</title>
        <authorList>
            <person name="Park J.M."/>
            <person name="Shin R."/>
            <person name="Jo S.H."/>
        </authorList>
    </citation>
    <scope>NUCLEOTIDE SEQUENCE [LARGE SCALE GENOMIC DNA]</scope>
    <source>
        <strain evidence="7 8">GPM4</strain>
    </source>
</reference>
<dbReference type="EMBL" id="CP047656">
    <property type="protein sequence ID" value="QHJ11922.1"/>
    <property type="molecule type" value="Genomic_DNA"/>
</dbReference>
<dbReference type="PANTHER" id="PTHR11496:SF102">
    <property type="entry name" value="ALCOHOL DEHYDROGENASE 4"/>
    <property type="match status" value="1"/>
</dbReference>
<dbReference type="GO" id="GO:0046872">
    <property type="term" value="F:metal ion binding"/>
    <property type="evidence" value="ECO:0007669"/>
    <property type="project" value="InterPro"/>
</dbReference>
<evidence type="ECO:0000256" key="4">
    <source>
        <dbReference type="ARBA" id="ARBA00023027"/>
    </source>
</evidence>
<sequence length="386" mass="40974">MQEINDFEFKTVGDIRFGVNAALSLPALLISRFDAKSILVITDKGLLNAGVLDAVFAELDVSGVSFSVFDGVQADPPEAVILAAAEQAKKADVVIGIGGGSSMDSAKLAAVLAMEQQALAEMYGVDLVRSQRKPLVLIPTTAGTGSEVTPISIVTTGESTKAGVVSPMLYPDIALLDPCLTLGLPAHITAETGIDAMVHAIEAFTSKHKKNPLSDNLAIKALALLSSHLPACYADGQDINHRGGTLLGAMLAGQAFANAPVAAVHALAYPLGGIYHMAHGLTNALMLPHVMRFNLPAAEREYAQLALVVNPHSAELTQNEQALGFIEYMQQFCHALGITKRLRDYGITQEALADLASAAMLQTRLLMNNPREMTFEDALAMYQQAW</sequence>
<protein>
    <submittedName>
        <fullName evidence="7">Long-chain-alcohol dehydrogenase 1</fullName>
        <ecNumber evidence="7">1.1.1.192</ecNumber>
    </submittedName>
</protein>
<name>A0A857JKR3_9ALTE</name>
<dbReference type="EC" id="1.1.1.192" evidence="7"/>
<dbReference type="GO" id="GO:0004022">
    <property type="term" value="F:alcohol dehydrogenase (NAD+) activity"/>
    <property type="evidence" value="ECO:0007669"/>
    <property type="project" value="TreeGrafter"/>
</dbReference>
<evidence type="ECO:0000256" key="3">
    <source>
        <dbReference type="ARBA" id="ARBA00023002"/>
    </source>
</evidence>
<evidence type="ECO:0000259" key="6">
    <source>
        <dbReference type="Pfam" id="PF25137"/>
    </source>
</evidence>
<organism evidence="7 8">
    <name type="scientific">Paraglaciecola mesophila</name>
    <dbReference type="NCBI Taxonomy" id="197222"/>
    <lineage>
        <taxon>Bacteria</taxon>
        <taxon>Pseudomonadati</taxon>
        <taxon>Pseudomonadota</taxon>
        <taxon>Gammaproteobacteria</taxon>
        <taxon>Alteromonadales</taxon>
        <taxon>Alteromonadaceae</taxon>
        <taxon>Paraglaciecola</taxon>
    </lineage>
</organism>
<dbReference type="RefSeq" id="WP_160179747.1">
    <property type="nucleotide sequence ID" value="NZ_CP047656.1"/>
</dbReference>
<gene>
    <name evidence="7" type="ORF">FX988_02158</name>
</gene>
<dbReference type="OrthoDB" id="9815791at2"/>
<evidence type="ECO:0000256" key="1">
    <source>
        <dbReference type="ARBA" id="ARBA00001962"/>
    </source>
</evidence>
<dbReference type="InterPro" id="IPR001670">
    <property type="entry name" value="ADH_Fe/GldA"/>
</dbReference>
<feature type="domain" description="Fe-containing alcohol dehydrogenase-like C-terminal" evidence="6">
    <location>
        <begin position="189"/>
        <end position="386"/>
    </location>
</feature>
<dbReference type="SUPFAM" id="SSF56796">
    <property type="entry name" value="Dehydroquinate synthase-like"/>
    <property type="match status" value="1"/>
</dbReference>
<dbReference type="FunFam" id="3.40.50.1970:FF:000003">
    <property type="entry name" value="Alcohol dehydrogenase, iron-containing"/>
    <property type="match status" value="1"/>
</dbReference>
<dbReference type="InterPro" id="IPR018211">
    <property type="entry name" value="ADH_Fe_CS"/>
</dbReference>
<feature type="domain" description="Alcohol dehydrogenase iron-type/glycerol dehydrogenase GldA" evidence="5">
    <location>
        <begin position="14"/>
        <end position="178"/>
    </location>
</feature>
<comment type="similarity">
    <text evidence="2">Belongs to the iron-containing alcohol dehydrogenase family.</text>
</comment>